<name>A0A653KSM4_AERVE</name>
<proteinExistence type="predicted"/>
<sequence>MACAVITSHEIWDTHLSEPVITRLAQNLFTLPYAPPPASGGFIFLSISSRLKLKPAERPLTGQTPQAN</sequence>
<protein>
    <submittedName>
        <fullName evidence="1">Uncharacterized protein</fullName>
    </submittedName>
</protein>
<evidence type="ECO:0000313" key="1">
    <source>
        <dbReference type="EMBL" id="VXA82415.1"/>
    </source>
</evidence>
<dbReference type="AlphaFoldDB" id="A0A653KSM4"/>
<reference evidence="1 2" key="1">
    <citation type="submission" date="2019-10" db="EMBL/GenBank/DDBJ databases">
        <authorList>
            <person name="Karimi E."/>
        </authorList>
    </citation>
    <scope>NUCLEOTIDE SEQUENCE [LARGE SCALE GENOMIC DNA]</scope>
    <source>
        <strain evidence="1">Aeromonas sp. 8C</strain>
    </source>
</reference>
<accession>A0A653KSM4</accession>
<organism evidence="1 2">
    <name type="scientific">Aeromonas veronii</name>
    <dbReference type="NCBI Taxonomy" id="654"/>
    <lineage>
        <taxon>Bacteria</taxon>
        <taxon>Pseudomonadati</taxon>
        <taxon>Pseudomonadota</taxon>
        <taxon>Gammaproteobacteria</taxon>
        <taxon>Aeromonadales</taxon>
        <taxon>Aeromonadaceae</taxon>
        <taxon>Aeromonas</taxon>
    </lineage>
</organism>
<dbReference type="EMBL" id="CABWLC010000005">
    <property type="protein sequence ID" value="VXA82415.1"/>
    <property type="molecule type" value="Genomic_DNA"/>
</dbReference>
<gene>
    <name evidence="1" type="ORF">AERO8C_130002</name>
</gene>
<dbReference type="Proteomes" id="UP000439123">
    <property type="component" value="Unassembled WGS sequence"/>
</dbReference>
<evidence type="ECO:0000313" key="2">
    <source>
        <dbReference type="Proteomes" id="UP000439123"/>
    </source>
</evidence>